<dbReference type="InterPro" id="IPR036640">
    <property type="entry name" value="ABC1_TM_sf"/>
</dbReference>
<dbReference type="Gene3D" id="1.20.1560.10">
    <property type="entry name" value="ABC transporter type 1, transmembrane domain"/>
    <property type="match status" value="1"/>
</dbReference>
<evidence type="ECO:0000256" key="3">
    <source>
        <dbReference type="ARBA" id="ARBA00022475"/>
    </source>
</evidence>
<gene>
    <name evidence="15" type="ORF">D5R40_24825</name>
</gene>
<evidence type="ECO:0000256" key="9">
    <source>
        <dbReference type="ARBA" id="ARBA00022989"/>
    </source>
</evidence>
<evidence type="ECO:0000313" key="16">
    <source>
        <dbReference type="Proteomes" id="UP000269154"/>
    </source>
</evidence>
<comment type="subcellular location">
    <subcellularLocation>
        <location evidence="1">Cell membrane</location>
        <topology evidence="1">Multi-pass membrane protein</topology>
    </subcellularLocation>
</comment>
<keyword evidence="5" id="KW-0547">Nucleotide-binding</keyword>
<sequence length="709" mass="78246">MEAVECGAAALSIILAYHGRIVPLAKLRQECGVSRDGSKASKIVGAARNYGMEANGFKAETLDQLDEISPPYIVFWEFNHFLVVEGFNKHQVFLNDPATGPRKVSWDEFDEGFTGVILTIEPGDEFEKSGRKPSIIPLLYQRLRPSLGAIIYCIIAGFLLVIPGLTVPVFSQIFVDNILVENRTNWLRPLVLGMTIAMILQTLLTLLRLRYLRKLMIKLSVGMSSQFMWHVLRLPVGFYAQRYAGEISDRVNINNEVAQVLSGQLATTVIDTVMIVFYGLVMFAYDHVLTLIGISFAAVNILALQWVSRQRVDANMRLVQDEGKLAGASIAGLQSMETLKASALESDFFSRWSGYYAKTVNTQQQLEVTNQALEILPTFLSSLTSVLVLVVGGLRVMEGELSIGMLVAFQSLMLNFQEPVNTLVGFSSTLQELEGDLNRLDDVLSNETQEEAEGEKAEGEKEQVFEDSKLKGYVELRNITFGYSRVDPPLVIDLNLSLQPGQKIALVGGSGSGKSTIAKLICGLYQPWEGEILFDGVPRENISPTVLTHSLSMVEQEIFLFGGTVRDNLTLWNPTISTTQLMKACQDAVIHEAVMAFPGGYDGELLEGGANLSGGQRQRLEIARALVNNPTILVMDEATSALDAETEKMIVDNLQSRGCSCIIVAHRLSTIRDCDEIIVLENGEVVQRGTHEEMLQEEGVYRELISSEG</sequence>
<dbReference type="InterPro" id="IPR027417">
    <property type="entry name" value="P-loop_NTPase"/>
</dbReference>
<keyword evidence="7" id="KW-0788">Thiol protease</keyword>
<comment type="caution">
    <text evidence="15">The sequence shown here is derived from an EMBL/GenBank/DDBJ whole genome shotgun (WGS) entry which is preliminary data.</text>
</comment>
<dbReference type="PANTHER" id="PTHR43394:SF1">
    <property type="entry name" value="ATP-BINDING CASSETTE SUB-FAMILY B MEMBER 10, MITOCHONDRIAL"/>
    <property type="match status" value="1"/>
</dbReference>
<keyword evidence="10 11" id="KW-0472">Membrane</keyword>
<protein>
    <submittedName>
        <fullName evidence="15">NHLP family bacteriocin export ABC transporter peptidase/permease/ATPase subunit</fullName>
    </submittedName>
</protein>
<dbReference type="PROSITE" id="PS50929">
    <property type="entry name" value="ABC_TM1F"/>
    <property type="match status" value="1"/>
</dbReference>
<keyword evidence="8" id="KW-0067">ATP-binding</keyword>
<keyword evidence="4 11" id="KW-0812">Transmembrane</keyword>
<dbReference type="SUPFAM" id="SSF52540">
    <property type="entry name" value="P-loop containing nucleoside triphosphate hydrolases"/>
    <property type="match status" value="1"/>
</dbReference>
<evidence type="ECO:0000256" key="6">
    <source>
        <dbReference type="ARBA" id="ARBA00022801"/>
    </source>
</evidence>
<name>A0A3N6P7B8_9CYAN</name>
<evidence type="ECO:0000256" key="5">
    <source>
        <dbReference type="ARBA" id="ARBA00022741"/>
    </source>
</evidence>
<keyword evidence="6" id="KW-0378">Hydrolase</keyword>
<keyword evidence="16" id="KW-1185">Reference proteome</keyword>
<dbReference type="EMBL" id="RCBY01000194">
    <property type="protein sequence ID" value="RQH29265.1"/>
    <property type="molecule type" value="Genomic_DNA"/>
</dbReference>
<keyword evidence="9 11" id="KW-1133">Transmembrane helix</keyword>
<dbReference type="InterPro" id="IPR022514">
    <property type="entry name" value="NHPM_micro_ABC1"/>
</dbReference>
<dbReference type="InterPro" id="IPR017871">
    <property type="entry name" value="ABC_transporter-like_CS"/>
</dbReference>
<dbReference type="InterPro" id="IPR011527">
    <property type="entry name" value="ABC1_TM_dom"/>
</dbReference>
<dbReference type="Pfam" id="PF03412">
    <property type="entry name" value="Peptidase_C39"/>
    <property type="match status" value="1"/>
</dbReference>
<feature type="transmembrane region" description="Helical" evidence="11">
    <location>
        <begin position="260"/>
        <end position="281"/>
    </location>
</feature>
<evidence type="ECO:0000256" key="8">
    <source>
        <dbReference type="ARBA" id="ARBA00022840"/>
    </source>
</evidence>
<feature type="domain" description="ABC transporter" evidence="12">
    <location>
        <begin position="474"/>
        <end position="707"/>
    </location>
</feature>
<organism evidence="15 16">
    <name type="scientific">Okeania hirsuta</name>
    <dbReference type="NCBI Taxonomy" id="1458930"/>
    <lineage>
        <taxon>Bacteria</taxon>
        <taxon>Bacillati</taxon>
        <taxon>Cyanobacteriota</taxon>
        <taxon>Cyanophyceae</taxon>
        <taxon>Oscillatoriophycideae</taxon>
        <taxon>Oscillatoriales</taxon>
        <taxon>Microcoleaceae</taxon>
        <taxon>Okeania</taxon>
    </lineage>
</organism>
<dbReference type="PROSITE" id="PS50990">
    <property type="entry name" value="PEPTIDASE_C39"/>
    <property type="match status" value="1"/>
</dbReference>
<dbReference type="FunFam" id="3.40.50.300:FF:000299">
    <property type="entry name" value="ABC transporter ATP-binding protein/permease"/>
    <property type="match status" value="1"/>
</dbReference>
<dbReference type="CDD" id="cd18569">
    <property type="entry name" value="ABC_6TM_NHLM_bacteriocin"/>
    <property type="match status" value="1"/>
</dbReference>
<dbReference type="PROSITE" id="PS00211">
    <property type="entry name" value="ABC_TRANSPORTER_1"/>
    <property type="match status" value="1"/>
</dbReference>
<dbReference type="GO" id="GO:0008234">
    <property type="term" value="F:cysteine-type peptidase activity"/>
    <property type="evidence" value="ECO:0007669"/>
    <property type="project" value="UniProtKB-KW"/>
</dbReference>
<accession>A0A3N6P7B8</accession>
<feature type="transmembrane region" description="Helical" evidence="11">
    <location>
        <begin position="375"/>
        <end position="396"/>
    </location>
</feature>
<dbReference type="InterPro" id="IPR003593">
    <property type="entry name" value="AAA+_ATPase"/>
</dbReference>
<feature type="domain" description="Peptidase C39" evidence="14">
    <location>
        <begin position="2"/>
        <end position="120"/>
    </location>
</feature>
<dbReference type="GO" id="GO:0016887">
    <property type="term" value="F:ATP hydrolysis activity"/>
    <property type="evidence" value="ECO:0007669"/>
    <property type="project" value="InterPro"/>
</dbReference>
<dbReference type="PROSITE" id="PS50893">
    <property type="entry name" value="ABC_TRANSPORTER_2"/>
    <property type="match status" value="1"/>
</dbReference>
<dbReference type="Proteomes" id="UP000269154">
    <property type="component" value="Unassembled WGS sequence"/>
</dbReference>
<feature type="transmembrane region" description="Helical" evidence="11">
    <location>
        <begin position="186"/>
        <end position="207"/>
    </location>
</feature>
<dbReference type="Gene3D" id="3.90.70.10">
    <property type="entry name" value="Cysteine proteinases"/>
    <property type="match status" value="1"/>
</dbReference>
<dbReference type="InterPro" id="IPR005074">
    <property type="entry name" value="Peptidase_C39"/>
</dbReference>
<dbReference type="GO" id="GO:0015421">
    <property type="term" value="F:ABC-type oligopeptide transporter activity"/>
    <property type="evidence" value="ECO:0007669"/>
    <property type="project" value="TreeGrafter"/>
</dbReference>
<reference evidence="15 16" key="1">
    <citation type="journal article" date="2018" name="ACS Chem. Biol.">
        <title>Ketoreductase domain dysfunction expands chemodiversity: malyngamide biosynthesis in the cyanobacterium Okeania hirsuta.</title>
        <authorList>
            <person name="Moss N.A."/>
            <person name="Leao T."/>
            <person name="Rankin M."/>
            <person name="McCullough T.M."/>
            <person name="Qu P."/>
            <person name="Korobeynikov A."/>
            <person name="Smith J.L."/>
            <person name="Gerwick L."/>
            <person name="Gerwick W.H."/>
        </authorList>
    </citation>
    <scope>NUCLEOTIDE SEQUENCE [LARGE SCALE GENOMIC DNA]</scope>
    <source>
        <strain evidence="15 16">PAB10Feb10-1</strain>
    </source>
</reference>
<dbReference type="AlphaFoldDB" id="A0A3N6P7B8"/>
<dbReference type="Gene3D" id="3.40.50.300">
    <property type="entry name" value="P-loop containing nucleotide triphosphate hydrolases"/>
    <property type="match status" value="1"/>
</dbReference>
<keyword evidence="7" id="KW-0645">Protease</keyword>
<dbReference type="Pfam" id="PF00005">
    <property type="entry name" value="ABC_tran"/>
    <property type="match status" value="1"/>
</dbReference>
<evidence type="ECO:0000256" key="11">
    <source>
        <dbReference type="SAM" id="Phobius"/>
    </source>
</evidence>
<keyword evidence="3" id="KW-1003">Cell membrane</keyword>
<keyword evidence="2" id="KW-0813">Transport</keyword>
<feature type="transmembrane region" description="Helical" evidence="11">
    <location>
        <begin position="288"/>
        <end position="307"/>
    </location>
</feature>
<feature type="domain" description="ABC transmembrane type-1" evidence="13">
    <location>
        <begin position="154"/>
        <end position="432"/>
    </location>
</feature>
<dbReference type="GO" id="GO:0006508">
    <property type="term" value="P:proteolysis"/>
    <property type="evidence" value="ECO:0007669"/>
    <property type="project" value="InterPro"/>
</dbReference>
<evidence type="ECO:0000256" key="2">
    <source>
        <dbReference type="ARBA" id="ARBA00022448"/>
    </source>
</evidence>
<evidence type="ECO:0000313" key="15">
    <source>
        <dbReference type="EMBL" id="RQH29265.1"/>
    </source>
</evidence>
<evidence type="ECO:0000256" key="4">
    <source>
        <dbReference type="ARBA" id="ARBA00022692"/>
    </source>
</evidence>
<dbReference type="InterPro" id="IPR003439">
    <property type="entry name" value="ABC_transporter-like_ATP-bd"/>
</dbReference>
<proteinExistence type="predicted"/>
<dbReference type="SUPFAM" id="SSF90123">
    <property type="entry name" value="ABC transporter transmembrane region"/>
    <property type="match status" value="1"/>
</dbReference>
<evidence type="ECO:0000256" key="1">
    <source>
        <dbReference type="ARBA" id="ARBA00004651"/>
    </source>
</evidence>
<dbReference type="PANTHER" id="PTHR43394">
    <property type="entry name" value="ATP-DEPENDENT PERMEASE MDL1, MITOCHONDRIAL"/>
    <property type="match status" value="1"/>
</dbReference>
<dbReference type="Pfam" id="PF00664">
    <property type="entry name" value="ABC_membrane"/>
    <property type="match status" value="1"/>
</dbReference>
<dbReference type="GO" id="GO:0005886">
    <property type="term" value="C:plasma membrane"/>
    <property type="evidence" value="ECO:0007669"/>
    <property type="project" value="UniProtKB-SubCell"/>
</dbReference>
<evidence type="ECO:0000256" key="10">
    <source>
        <dbReference type="ARBA" id="ARBA00023136"/>
    </source>
</evidence>
<dbReference type="GO" id="GO:0005524">
    <property type="term" value="F:ATP binding"/>
    <property type="evidence" value="ECO:0007669"/>
    <property type="project" value="UniProtKB-KW"/>
</dbReference>
<evidence type="ECO:0000259" key="14">
    <source>
        <dbReference type="PROSITE" id="PS50990"/>
    </source>
</evidence>
<dbReference type="NCBIfam" id="TIGR03796">
    <property type="entry name" value="NHLM_micro_ABC1"/>
    <property type="match status" value="1"/>
</dbReference>
<dbReference type="OrthoDB" id="9762778at2"/>
<evidence type="ECO:0000259" key="13">
    <source>
        <dbReference type="PROSITE" id="PS50929"/>
    </source>
</evidence>
<evidence type="ECO:0000259" key="12">
    <source>
        <dbReference type="PROSITE" id="PS50893"/>
    </source>
</evidence>
<feature type="transmembrane region" description="Helical" evidence="11">
    <location>
        <begin position="149"/>
        <end position="174"/>
    </location>
</feature>
<dbReference type="InterPro" id="IPR039421">
    <property type="entry name" value="Type_1_exporter"/>
</dbReference>
<dbReference type="SMART" id="SM00382">
    <property type="entry name" value="AAA"/>
    <property type="match status" value="1"/>
</dbReference>
<dbReference type="RefSeq" id="WP_124144986.1">
    <property type="nucleotide sequence ID" value="NZ_CAWOKI010000061.1"/>
</dbReference>
<evidence type="ECO:0000256" key="7">
    <source>
        <dbReference type="ARBA" id="ARBA00022807"/>
    </source>
</evidence>